<protein>
    <submittedName>
        <fullName evidence="1">Uncharacterized protein</fullName>
    </submittedName>
</protein>
<proteinExistence type="predicted"/>
<dbReference type="AlphaFoldDB" id="A0A0F9E2Q8"/>
<evidence type="ECO:0000313" key="1">
    <source>
        <dbReference type="EMBL" id="KKL60416.1"/>
    </source>
</evidence>
<name>A0A0F9E2Q8_9ZZZZ</name>
<comment type="caution">
    <text evidence="1">The sequence shown here is derived from an EMBL/GenBank/DDBJ whole genome shotgun (WGS) entry which is preliminary data.</text>
</comment>
<dbReference type="EMBL" id="LAZR01029153">
    <property type="protein sequence ID" value="KKL60416.1"/>
    <property type="molecule type" value="Genomic_DNA"/>
</dbReference>
<organism evidence="1">
    <name type="scientific">marine sediment metagenome</name>
    <dbReference type="NCBI Taxonomy" id="412755"/>
    <lineage>
        <taxon>unclassified sequences</taxon>
        <taxon>metagenomes</taxon>
        <taxon>ecological metagenomes</taxon>
    </lineage>
</organism>
<accession>A0A0F9E2Q8</accession>
<reference evidence="1" key="1">
    <citation type="journal article" date="2015" name="Nature">
        <title>Complex archaea that bridge the gap between prokaryotes and eukaryotes.</title>
        <authorList>
            <person name="Spang A."/>
            <person name="Saw J.H."/>
            <person name="Jorgensen S.L."/>
            <person name="Zaremba-Niedzwiedzka K."/>
            <person name="Martijn J."/>
            <person name="Lind A.E."/>
            <person name="van Eijk R."/>
            <person name="Schleper C."/>
            <person name="Guy L."/>
            <person name="Ettema T.J."/>
        </authorList>
    </citation>
    <scope>NUCLEOTIDE SEQUENCE</scope>
</reference>
<sequence>MAPEFTLYLEQDDGNNIGVVLRDGDSHQEISDSLRGVSFDLTFDVVSLILDHASRNRKGWYLSLELLEREAPTILLELRRNCFRNQLRHFHVCGAMDMEDAHQLVDEHYVEDVMEA</sequence>
<gene>
    <name evidence="1" type="ORF">LCGC14_2205550</name>
</gene>